<evidence type="ECO:0000313" key="2">
    <source>
        <dbReference type="EMBL" id="KAJ5381668.1"/>
    </source>
</evidence>
<evidence type="ECO:0000313" key="3">
    <source>
        <dbReference type="Proteomes" id="UP001147782"/>
    </source>
</evidence>
<dbReference type="AlphaFoldDB" id="A0A9W9VGU4"/>
<dbReference type="GeneID" id="81436204"/>
<organism evidence="2 3">
    <name type="scientific">Penicillium cataractarum</name>
    <dbReference type="NCBI Taxonomy" id="2100454"/>
    <lineage>
        <taxon>Eukaryota</taxon>
        <taxon>Fungi</taxon>
        <taxon>Dikarya</taxon>
        <taxon>Ascomycota</taxon>
        <taxon>Pezizomycotina</taxon>
        <taxon>Eurotiomycetes</taxon>
        <taxon>Eurotiomycetidae</taxon>
        <taxon>Eurotiales</taxon>
        <taxon>Aspergillaceae</taxon>
        <taxon>Penicillium</taxon>
    </lineage>
</organism>
<keyword evidence="3" id="KW-1185">Reference proteome</keyword>
<gene>
    <name evidence="2" type="ORF">N7496_004096</name>
</gene>
<keyword evidence="1" id="KW-0732">Signal</keyword>
<dbReference type="Proteomes" id="UP001147782">
    <property type="component" value="Unassembled WGS sequence"/>
</dbReference>
<feature type="chain" id="PRO_5040912675" description="Hydrophobin" evidence="1">
    <location>
        <begin position="19"/>
        <end position="140"/>
    </location>
</feature>
<name>A0A9W9VGU4_9EURO</name>
<reference evidence="2" key="1">
    <citation type="submission" date="2022-11" db="EMBL/GenBank/DDBJ databases">
        <authorList>
            <person name="Petersen C."/>
        </authorList>
    </citation>
    <scope>NUCLEOTIDE SEQUENCE</scope>
    <source>
        <strain evidence="2">IBT 29864</strain>
    </source>
</reference>
<accession>A0A9W9VGU4</accession>
<dbReference type="EMBL" id="JAPZBS010000002">
    <property type="protein sequence ID" value="KAJ5381668.1"/>
    <property type="molecule type" value="Genomic_DNA"/>
</dbReference>
<evidence type="ECO:0008006" key="4">
    <source>
        <dbReference type="Google" id="ProtNLM"/>
    </source>
</evidence>
<reference evidence="2" key="2">
    <citation type="journal article" date="2023" name="IMA Fungus">
        <title>Comparative genomic study of the Penicillium genus elucidates a diverse pangenome and 15 lateral gene transfer events.</title>
        <authorList>
            <person name="Petersen C."/>
            <person name="Sorensen T."/>
            <person name="Nielsen M.R."/>
            <person name="Sondergaard T.E."/>
            <person name="Sorensen J.L."/>
            <person name="Fitzpatrick D.A."/>
            <person name="Frisvad J.C."/>
            <person name="Nielsen K.L."/>
        </authorList>
    </citation>
    <scope>NUCLEOTIDE SEQUENCE</scope>
    <source>
        <strain evidence="2">IBT 29864</strain>
    </source>
</reference>
<feature type="signal peptide" evidence="1">
    <location>
        <begin position="1"/>
        <end position="18"/>
    </location>
</feature>
<proteinExistence type="predicted"/>
<sequence>MKFRFLLTIVSHALLTAALPEPGLHSLKQQCSNFELSCCSDFRSSAEGTQVFETSGSSTNIIGNAVAVLGNAAAGALQELTPISILSGCAPLIGRAEIECVNYIACCVPDENQKGHGQDESKCKILKDTSVQKQGGLIPI</sequence>
<dbReference type="RefSeq" id="XP_056559239.1">
    <property type="nucleotide sequence ID" value="XM_056697027.1"/>
</dbReference>
<dbReference type="OrthoDB" id="10483759at2759"/>
<comment type="caution">
    <text evidence="2">The sequence shown here is derived from an EMBL/GenBank/DDBJ whole genome shotgun (WGS) entry which is preliminary data.</text>
</comment>
<protein>
    <recommendedName>
        <fullName evidence="4">Hydrophobin</fullName>
    </recommendedName>
</protein>
<evidence type="ECO:0000256" key="1">
    <source>
        <dbReference type="SAM" id="SignalP"/>
    </source>
</evidence>